<accession>A0ABM5E058</accession>
<feature type="active site" evidence="3">
    <location>
        <position position="227"/>
    </location>
</feature>
<dbReference type="InterPro" id="IPR016160">
    <property type="entry name" value="Ald_DH_CS_CYS"/>
</dbReference>
<dbReference type="InterPro" id="IPR016163">
    <property type="entry name" value="Ald_DH_C"/>
</dbReference>
<dbReference type="Pfam" id="PF00171">
    <property type="entry name" value="Aldedh"/>
    <property type="match status" value="1"/>
</dbReference>
<dbReference type="SUPFAM" id="SSF53720">
    <property type="entry name" value="ALDH-like"/>
    <property type="match status" value="1"/>
</dbReference>
<feature type="domain" description="Aldehyde dehydrogenase" evidence="6">
    <location>
        <begin position="80"/>
        <end position="317"/>
    </location>
</feature>
<dbReference type="InterPro" id="IPR015590">
    <property type="entry name" value="Aldehyde_DH_dom"/>
</dbReference>
<proteinExistence type="inferred from homology"/>
<comment type="similarity">
    <text evidence="1 4">Belongs to the aldehyde dehydrogenase family.</text>
</comment>
<dbReference type="InterPro" id="IPR012394">
    <property type="entry name" value="Aldehyde_DH_NAD(P)"/>
</dbReference>
<name>A0ABM5E058_VICPA</name>
<dbReference type="Proteomes" id="UP001652581">
    <property type="component" value="Chromosome 10"/>
</dbReference>
<evidence type="ECO:0000256" key="2">
    <source>
        <dbReference type="ARBA" id="ARBA00023002"/>
    </source>
</evidence>
<evidence type="ECO:0000256" key="1">
    <source>
        <dbReference type="ARBA" id="ARBA00009986"/>
    </source>
</evidence>
<dbReference type="Gene3D" id="3.40.605.10">
    <property type="entry name" value="Aldehyde Dehydrogenase, Chain A, domain 1"/>
    <property type="match status" value="1"/>
</dbReference>
<evidence type="ECO:0000256" key="5">
    <source>
        <dbReference type="SAM" id="MobiDB-lite"/>
    </source>
</evidence>
<organism evidence="7 8">
    <name type="scientific">Vicugna pacos</name>
    <name type="common">Alpaca</name>
    <name type="synonym">Lama pacos</name>
    <dbReference type="NCBI Taxonomy" id="30538"/>
    <lineage>
        <taxon>Eukaryota</taxon>
        <taxon>Metazoa</taxon>
        <taxon>Chordata</taxon>
        <taxon>Craniata</taxon>
        <taxon>Vertebrata</taxon>
        <taxon>Euteleostomi</taxon>
        <taxon>Mammalia</taxon>
        <taxon>Eutheria</taxon>
        <taxon>Laurasiatheria</taxon>
        <taxon>Artiodactyla</taxon>
        <taxon>Tylopoda</taxon>
        <taxon>Camelidae</taxon>
        <taxon>Vicugna</taxon>
    </lineage>
</organism>
<evidence type="ECO:0000259" key="6">
    <source>
        <dbReference type="Pfam" id="PF00171"/>
    </source>
</evidence>
<dbReference type="PANTHER" id="PTHR43570:SF35">
    <property type="entry name" value="ALDEHYDE DEHYDROGENASE"/>
    <property type="match status" value="1"/>
</dbReference>
<evidence type="ECO:0000256" key="3">
    <source>
        <dbReference type="PROSITE-ProRule" id="PRU10007"/>
    </source>
</evidence>
<dbReference type="PROSITE" id="PS00070">
    <property type="entry name" value="ALDEHYDE_DEHYDR_CYS"/>
    <property type="match status" value="1"/>
</dbReference>
<dbReference type="InterPro" id="IPR016161">
    <property type="entry name" value="Ald_DH/histidinol_DH"/>
</dbReference>
<keyword evidence="7" id="KW-1185">Reference proteome</keyword>
<dbReference type="RefSeq" id="XP_072826542.1">
    <property type="nucleotide sequence ID" value="XM_072970441.1"/>
</dbReference>
<dbReference type="PROSITE" id="PS00687">
    <property type="entry name" value="ALDEHYDE_DEHYDR_GLU"/>
    <property type="match status" value="1"/>
</dbReference>
<evidence type="ECO:0000313" key="8">
    <source>
        <dbReference type="RefSeq" id="XP_072826542.1"/>
    </source>
</evidence>
<dbReference type="InterPro" id="IPR029510">
    <property type="entry name" value="Ald_DH_CS_GLU"/>
</dbReference>
<evidence type="ECO:0000256" key="4">
    <source>
        <dbReference type="RuleBase" id="RU003345"/>
    </source>
</evidence>
<feature type="region of interest" description="Disordered" evidence="5">
    <location>
        <begin position="328"/>
        <end position="404"/>
    </location>
</feature>
<dbReference type="PANTHER" id="PTHR43570">
    <property type="entry name" value="ALDEHYDE DEHYDROGENASE"/>
    <property type="match status" value="1"/>
</dbReference>
<protein>
    <submittedName>
        <fullName evidence="8">Aldehyde dehydrogenase family 3 member B2 isoform X3</fullName>
    </submittedName>
</protein>
<reference evidence="8" key="1">
    <citation type="submission" date="2025-08" db="UniProtKB">
        <authorList>
            <consortium name="RefSeq"/>
        </authorList>
    </citation>
    <scope>IDENTIFICATION</scope>
</reference>
<keyword evidence="2 4" id="KW-0560">Oxidoreductase</keyword>
<dbReference type="Gene3D" id="3.40.309.10">
    <property type="entry name" value="Aldehyde Dehydrogenase, Chain A, domain 2"/>
    <property type="match status" value="1"/>
</dbReference>
<evidence type="ECO:0000313" key="7">
    <source>
        <dbReference type="Proteomes" id="UP001652581"/>
    </source>
</evidence>
<sequence>MELQLVRPRCRSTARCVHRRRPAAAQAPGRIGGRQGWGETWAWSSRHIWRQNVRQRQQRFGKGSRIGADTGSAFEGDVSEIIICQNEVDLALKNLHAWMKDESVAKNLFTQLDSAFIRKEPFGLVLIVAPWNYPVNLTLVPLVGALAAGNCVVLKPSEISKGTEKVLAEVLPRYLDQSCFAVVLGGPEETGQLLKHKFDYILFTGSPRVGKIIMAAATKHLTPVTLELGGKNPCYVDDDCDPQTVANRVAWFRYFNTGQTCVAPDYVLCSPEMQARLLPALQSAITRFYGEDPQSSPDLGRIINHKHFQRLRDLLSCGRVAIGGQSDESECYIGSPHGAGGRAGDRAGDAGGDLWAHPAHHEREGPGRGHRLHQPSGEAPGPVRLLQQQPGGEPDAGSDQQRQLWRQRGLHVHDPVVHATGGSRQQWDGKIPRQVLLRHLLPPPCLPALLLGPGEAQRNPLPSLF</sequence>
<gene>
    <name evidence="8" type="primary">LOC102539021</name>
</gene>
<dbReference type="InterPro" id="IPR016162">
    <property type="entry name" value="Ald_DH_N"/>
</dbReference>
<dbReference type="GeneID" id="102539021"/>